<reference evidence="4" key="1">
    <citation type="journal article" date="2017" name="Plant J.">
        <title>The pomegranate (Punica granatum L.) genome and the genomics of punicalagin biosynthesis.</title>
        <authorList>
            <person name="Qin G."/>
            <person name="Xu C."/>
            <person name="Ming R."/>
            <person name="Tang H."/>
            <person name="Guyot R."/>
            <person name="Kramer E.M."/>
            <person name="Hu Y."/>
            <person name="Yi X."/>
            <person name="Qi Y."/>
            <person name="Xu X."/>
            <person name="Gao Z."/>
            <person name="Pan H."/>
            <person name="Jian J."/>
            <person name="Tian Y."/>
            <person name="Yue Z."/>
            <person name="Xu Y."/>
        </authorList>
    </citation>
    <scope>NUCLEOTIDE SEQUENCE [LARGE SCALE GENOMIC DNA]</scope>
    <source>
        <strain evidence="4">cv. Dabenzi</strain>
    </source>
</reference>
<keyword evidence="2" id="KW-0472">Membrane</keyword>
<evidence type="ECO:0000256" key="2">
    <source>
        <dbReference type="SAM" id="Phobius"/>
    </source>
</evidence>
<keyword evidence="2" id="KW-0812">Transmembrane</keyword>
<feature type="region of interest" description="Disordered" evidence="1">
    <location>
        <begin position="100"/>
        <end position="162"/>
    </location>
</feature>
<organism evidence="3 4">
    <name type="scientific">Punica granatum</name>
    <name type="common">Pomegranate</name>
    <dbReference type="NCBI Taxonomy" id="22663"/>
    <lineage>
        <taxon>Eukaryota</taxon>
        <taxon>Viridiplantae</taxon>
        <taxon>Streptophyta</taxon>
        <taxon>Embryophyta</taxon>
        <taxon>Tracheophyta</taxon>
        <taxon>Spermatophyta</taxon>
        <taxon>Magnoliopsida</taxon>
        <taxon>eudicotyledons</taxon>
        <taxon>Gunneridae</taxon>
        <taxon>Pentapetalae</taxon>
        <taxon>rosids</taxon>
        <taxon>malvids</taxon>
        <taxon>Myrtales</taxon>
        <taxon>Lythraceae</taxon>
        <taxon>Punica</taxon>
    </lineage>
</organism>
<comment type="caution">
    <text evidence="3">The sequence shown here is derived from an EMBL/GenBank/DDBJ whole genome shotgun (WGS) entry which is preliminary data.</text>
</comment>
<dbReference type="Proteomes" id="UP000197138">
    <property type="component" value="Unassembled WGS sequence"/>
</dbReference>
<evidence type="ECO:0000313" key="3">
    <source>
        <dbReference type="EMBL" id="OWM79638.1"/>
    </source>
</evidence>
<sequence>MGGFQGRSSGSKGTRALSLHTFLLLSLIISPLMLFFKNLKGTGQDSYYVNLSMEQPQNNLLALGCWGWGETAPPPTTRIDLFRSSIYWLPQVMVLNENRKGRRGWGSQSATPTPPPRSRASSVGANDLGGGIGVVDWRPRTPNRLGTSDLSPVDSGFGASNRQPRLLHRGRRRPLWASATSVEGSGLPIGGPDPSRSIRGSGLPIGNPNSSTEVGGVLCGCRRPRWRGRGCRLVAPTPPPLSIFVQD</sequence>
<feature type="transmembrane region" description="Helical" evidence="2">
    <location>
        <begin position="17"/>
        <end position="36"/>
    </location>
</feature>
<evidence type="ECO:0000313" key="4">
    <source>
        <dbReference type="Proteomes" id="UP000197138"/>
    </source>
</evidence>
<dbReference type="EMBL" id="MTKT01002440">
    <property type="protein sequence ID" value="OWM79638.1"/>
    <property type="molecule type" value="Genomic_DNA"/>
</dbReference>
<protein>
    <submittedName>
        <fullName evidence="3">Uncharacterized protein</fullName>
    </submittedName>
</protein>
<proteinExistence type="predicted"/>
<name>A0A218X4C5_PUNGR</name>
<accession>A0A218X4C5</accession>
<dbReference type="AlphaFoldDB" id="A0A218X4C5"/>
<gene>
    <name evidence="3" type="ORF">CDL15_Pgr023050</name>
</gene>
<evidence type="ECO:0000256" key="1">
    <source>
        <dbReference type="SAM" id="MobiDB-lite"/>
    </source>
</evidence>
<keyword evidence="2" id="KW-1133">Transmembrane helix</keyword>